<reference evidence="3" key="1">
    <citation type="submission" date="2025-08" db="UniProtKB">
        <authorList>
            <consortium name="RefSeq"/>
        </authorList>
    </citation>
    <scope>IDENTIFICATION</scope>
    <source>
        <tissue evidence="3">Blood</tissue>
    </source>
</reference>
<dbReference type="AlphaFoldDB" id="A0AA97K7Q3"/>
<dbReference type="KEGG" id="emc:129340730"/>
<dbReference type="InterPro" id="IPR009079">
    <property type="entry name" value="4_helix_cytokine-like_core"/>
</dbReference>
<evidence type="ECO:0000313" key="2">
    <source>
        <dbReference type="Proteomes" id="UP001190640"/>
    </source>
</evidence>
<dbReference type="GeneID" id="129340730"/>
<dbReference type="RefSeq" id="XP_054851663.1">
    <property type="nucleotide sequence ID" value="XM_054995688.1"/>
</dbReference>
<dbReference type="PANTHER" id="PTHR20879">
    <property type="entry name" value="INTERLEUKIN-27 SUBUNIT ALPHA"/>
    <property type="match status" value="1"/>
</dbReference>
<accession>A0AA97K7Q3</accession>
<name>A0AA97K7Q3_EUBMA</name>
<feature type="chain" id="PRO_5041692232" evidence="1">
    <location>
        <begin position="23"/>
        <end position="225"/>
    </location>
</feature>
<keyword evidence="2" id="KW-1185">Reference proteome</keyword>
<dbReference type="GO" id="GO:0005615">
    <property type="term" value="C:extracellular space"/>
    <property type="evidence" value="ECO:0007669"/>
    <property type="project" value="TreeGrafter"/>
</dbReference>
<dbReference type="PANTHER" id="PTHR20879:SF1">
    <property type="entry name" value="INTERLEUKIN-27 SUBUNIT ALPHA"/>
    <property type="match status" value="1"/>
</dbReference>
<dbReference type="SUPFAM" id="SSF47266">
    <property type="entry name" value="4-helical cytokines"/>
    <property type="match status" value="1"/>
</dbReference>
<keyword evidence="1" id="KW-0732">Signal</keyword>
<dbReference type="GO" id="GO:0045523">
    <property type="term" value="F:interleukin-27 receptor binding"/>
    <property type="evidence" value="ECO:0007669"/>
    <property type="project" value="InterPro"/>
</dbReference>
<dbReference type="GO" id="GO:0045625">
    <property type="term" value="P:regulation of T-helper 1 cell differentiation"/>
    <property type="evidence" value="ECO:0007669"/>
    <property type="project" value="TreeGrafter"/>
</dbReference>
<proteinExistence type="predicted"/>
<protein>
    <submittedName>
        <fullName evidence="3">Interleukin-27 subunit alpha-like</fullName>
    </submittedName>
</protein>
<feature type="signal peptide" evidence="1">
    <location>
        <begin position="1"/>
        <end position="22"/>
    </location>
</feature>
<dbReference type="GO" id="GO:0042129">
    <property type="term" value="P:regulation of T cell proliferation"/>
    <property type="evidence" value="ECO:0007669"/>
    <property type="project" value="InterPro"/>
</dbReference>
<dbReference type="Proteomes" id="UP001190640">
    <property type="component" value="Chromosome 12"/>
</dbReference>
<evidence type="ECO:0000256" key="1">
    <source>
        <dbReference type="SAM" id="SignalP"/>
    </source>
</evidence>
<organism evidence="2 3">
    <name type="scientific">Eublepharis macularius</name>
    <name type="common">Leopard gecko</name>
    <name type="synonym">Cyrtodactylus macularius</name>
    <dbReference type="NCBI Taxonomy" id="481883"/>
    <lineage>
        <taxon>Eukaryota</taxon>
        <taxon>Metazoa</taxon>
        <taxon>Chordata</taxon>
        <taxon>Craniata</taxon>
        <taxon>Vertebrata</taxon>
        <taxon>Euteleostomi</taxon>
        <taxon>Lepidosauria</taxon>
        <taxon>Squamata</taxon>
        <taxon>Bifurcata</taxon>
        <taxon>Gekkota</taxon>
        <taxon>Eublepharidae</taxon>
        <taxon>Eublepharinae</taxon>
        <taxon>Eublepharis</taxon>
    </lineage>
</organism>
<dbReference type="Gene3D" id="1.20.1250.10">
    <property type="match status" value="1"/>
</dbReference>
<dbReference type="InterPro" id="IPR026207">
    <property type="entry name" value="IL-27_alpha"/>
</dbReference>
<gene>
    <name evidence="3" type="primary">LOC129340730</name>
</gene>
<sequence length="225" mass="25885">MRLWGAVLFLQTLPNLFFFAATAPTGLQEEKGSGLTAPPGQVKLQKEFGISLKISRQILCKIRILTRNYLSARLSGAQLTLVPHSEDLPSVSLNFSSWISLSNDERLSHVAKMLLFYRGLMQQLKDYEAMKEDSKFTAQFEELGWYLRDLSHHVKYQRSLWGMPSQAHLEPTLKPPQIVQHQSQWRNRLEVNLVLRSLKNLLCRIVRDFLLLRTRVAKSLPATLE</sequence>
<evidence type="ECO:0000313" key="3">
    <source>
        <dbReference type="RefSeq" id="XP_054851663.1"/>
    </source>
</evidence>